<evidence type="ECO:0000313" key="1">
    <source>
        <dbReference type="EMBL" id="MBX66012.1"/>
    </source>
</evidence>
<protein>
    <submittedName>
        <fullName evidence="1">Uncharacterized protein</fullName>
    </submittedName>
</protein>
<dbReference type="EMBL" id="GGEC01085528">
    <property type="protein sequence ID" value="MBX66012.1"/>
    <property type="molecule type" value="Transcribed_RNA"/>
</dbReference>
<sequence>MIFLFIGGLEMYLITSITKNIIECLQI</sequence>
<name>A0A2P2QG68_RHIMU</name>
<proteinExistence type="predicted"/>
<dbReference type="AlphaFoldDB" id="A0A2P2QG68"/>
<reference evidence="1" key="1">
    <citation type="submission" date="2018-02" db="EMBL/GenBank/DDBJ databases">
        <title>Rhizophora mucronata_Transcriptome.</title>
        <authorList>
            <person name="Meera S.P."/>
            <person name="Sreeshan A."/>
            <person name="Augustine A."/>
        </authorList>
    </citation>
    <scope>NUCLEOTIDE SEQUENCE</scope>
    <source>
        <tissue evidence="1">Leaf</tissue>
    </source>
</reference>
<accession>A0A2P2QG68</accession>
<organism evidence="1">
    <name type="scientific">Rhizophora mucronata</name>
    <name type="common">Asiatic mangrove</name>
    <dbReference type="NCBI Taxonomy" id="61149"/>
    <lineage>
        <taxon>Eukaryota</taxon>
        <taxon>Viridiplantae</taxon>
        <taxon>Streptophyta</taxon>
        <taxon>Embryophyta</taxon>
        <taxon>Tracheophyta</taxon>
        <taxon>Spermatophyta</taxon>
        <taxon>Magnoliopsida</taxon>
        <taxon>eudicotyledons</taxon>
        <taxon>Gunneridae</taxon>
        <taxon>Pentapetalae</taxon>
        <taxon>rosids</taxon>
        <taxon>fabids</taxon>
        <taxon>Malpighiales</taxon>
        <taxon>Rhizophoraceae</taxon>
        <taxon>Rhizophora</taxon>
    </lineage>
</organism>